<reference evidence="8" key="1">
    <citation type="journal article" date="2019" name="Int. J. Syst. Evol. Microbiol.">
        <title>The Global Catalogue of Microorganisms (GCM) 10K type strain sequencing project: providing services to taxonomists for standard genome sequencing and annotation.</title>
        <authorList>
            <consortium name="The Broad Institute Genomics Platform"/>
            <consortium name="The Broad Institute Genome Sequencing Center for Infectious Disease"/>
            <person name="Wu L."/>
            <person name="Ma J."/>
        </authorList>
    </citation>
    <scope>NUCLEOTIDE SEQUENCE [LARGE SCALE GENOMIC DNA]</scope>
    <source>
        <strain evidence="8">JCM 18657</strain>
    </source>
</reference>
<organism evidence="7 8">
    <name type="scientific">Paenibacillus thermoaerophilus</name>
    <dbReference type="NCBI Taxonomy" id="1215385"/>
    <lineage>
        <taxon>Bacteria</taxon>
        <taxon>Bacillati</taxon>
        <taxon>Bacillota</taxon>
        <taxon>Bacilli</taxon>
        <taxon>Bacillales</taxon>
        <taxon>Paenibacillaceae</taxon>
        <taxon>Paenibacillus</taxon>
    </lineage>
</organism>
<dbReference type="InterPro" id="IPR019108">
    <property type="entry name" value="Caa3_assmbl_CtaG-rel"/>
</dbReference>
<feature type="transmembrane region" description="Helical" evidence="6">
    <location>
        <begin position="264"/>
        <end position="283"/>
    </location>
</feature>
<dbReference type="EMBL" id="JBHTGQ010000014">
    <property type="protein sequence ID" value="MFC7749513.1"/>
    <property type="molecule type" value="Genomic_DNA"/>
</dbReference>
<feature type="transmembrane region" description="Helical" evidence="6">
    <location>
        <begin position="114"/>
        <end position="133"/>
    </location>
</feature>
<evidence type="ECO:0000256" key="1">
    <source>
        <dbReference type="ARBA" id="ARBA00004651"/>
    </source>
</evidence>
<keyword evidence="5 6" id="KW-0472">Membrane</keyword>
<keyword evidence="2" id="KW-1003">Cell membrane</keyword>
<keyword evidence="3 6" id="KW-0812">Transmembrane</keyword>
<proteinExistence type="predicted"/>
<name>A0ABW2V1X2_9BACL</name>
<dbReference type="RefSeq" id="WP_138788421.1">
    <property type="nucleotide sequence ID" value="NZ_JBHTGQ010000014.1"/>
</dbReference>
<dbReference type="InterPro" id="IPR014108">
    <property type="entry name" value="Caa3-assmbl_CtaG"/>
</dbReference>
<evidence type="ECO:0000313" key="8">
    <source>
        <dbReference type="Proteomes" id="UP001596528"/>
    </source>
</evidence>
<feature type="transmembrane region" description="Helical" evidence="6">
    <location>
        <begin position="153"/>
        <end position="171"/>
    </location>
</feature>
<dbReference type="Pfam" id="PF09678">
    <property type="entry name" value="Caa3_CtaG"/>
    <property type="match status" value="1"/>
</dbReference>
<evidence type="ECO:0000256" key="6">
    <source>
        <dbReference type="SAM" id="Phobius"/>
    </source>
</evidence>
<keyword evidence="8" id="KW-1185">Reference proteome</keyword>
<feature type="transmembrane region" description="Helical" evidence="6">
    <location>
        <begin position="183"/>
        <end position="206"/>
    </location>
</feature>
<evidence type="ECO:0000256" key="4">
    <source>
        <dbReference type="ARBA" id="ARBA00022989"/>
    </source>
</evidence>
<dbReference type="NCBIfam" id="TIGR02737">
    <property type="entry name" value="caa3_CtaG"/>
    <property type="match status" value="1"/>
</dbReference>
<comment type="subcellular location">
    <subcellularLocation>
        <location evidence="1">Cell membrane</location>
        <topology evidence="1">Multi-pass membrane protein</topology>
    </subcellularLocation>
</comment>
<dbReference type="Proteomes" id="UP001596528">
    <property type="component" value="Unassembled WGS sequence"/>
</dbReference>
<comment type="caution">
    <text evidence="7">The sequence shown here is derived from an EMBL/GenBank/DDBJ whole genome shotgun (WGS) entry which is preliminary data.</text>
</comment>
<protein>
    <submittedName>
        <fullName evidence="7">Cytochrome c oxidase assembly factor CtaG</fullName>
    </submittedName>
</protein>
<evidence type="ECO:0000256" key="2">
    <source>
        <dbReference type="ARBA" id="ARBA00022475"/>
    </source>
</evidence>
<evidence type="ECO:0000256" key="3">
    <source>
        <dbReference type="ARBA" id="ARBA00022692"/>
    </source>
</evidence>
<sequence>MLGLEYFGFRELWSPLTLIGTLAVAAVYLRIVGAWRHRFADSEPVPLSRKLLFLAGLAVHYLARGGPVDLLGHMMFSAHMVAMVMAFLMAPPLMLLGLPGWLLKPLFRFKWTGAPLRFFTSPLVSVLMFNAAFSFYHFPAVHDYIMVHYVVHWWFWTFLLFAAFMMWWPIIEPIKEQKRLSQLLKMAYIFANGVLITPACALIIFAKSAMYATYTDPSVWTQAMGYCMPAGSMDLLKQFEGGPAFFAILDPAEDQQLGGVIMKVMQEIIYGAALAYVFFSWYIQSRKDDDIEPLEPRTT</sequence>
<feature type="transmembrane region" description="Helical" evidence="6">
    <location>
        <begin position="75"/>
        <end position="102"/>
    </location>
</feature>
<feature type="transmembrane region" description="Helical" evidence="6">
    <location>
        <begin position="12"/>
        <end position="35"/>
    </location>
</feature>
<evidence type="ECO:0000313" key="7">
    <source>
        <dbReference type="EMBL" id="MFC7749513.1"/>
    </source>
</evidence>
<accession>A0ABW2V1X2</accession>
<gene>
    <name evidence="7" type="primary">ctaG</name>
    <name evidence="7" type="ORF">ACFQWB_06080</name>
</gene>
<keyword evidence="4 6" id="KW-1133">Transmembrane helix</keyword>
<evidence type="ECO:0000256" key="5">
    <source>
        <dbReference type="ARBA" id="ARBA00023136"/>
    </source>
</evidence>